<dbReference type="InterPro" id="IPR011576">
    <property type="entry name" value="Pyridox_Oxase_N"/>
</dbReference>
<sequence>MQEVLEFLKTCGTYYLATVDGDQPRVRPFGTINIFEDKLYIQTGKVKDVSKQIQKNPKVELCGFAQGKWVRVAGELVRDDRIEAKKSILDAYPSLQNMYSAEDDNTEVLYFKNATATFSSFTDAPKTVTF</sequence>
<feature type="domain" description="Pyridoxamine 5'-phosphate oxidase N-terminal" evidence="1">
    <location>
        <begin position="2"/>
        <end position="85"/>
    </location>
</feature>
<reference evidence="2 3" key="1">
    <citation type="submission" date="2016-10" db="EMBL/GenBank/DDBJ databases">
        <authorList>
            <person name="de Groot N.N."/>
        </authorList>
    </citation>
    <scope>NUCLEOTIDE SEQUENCE [LARGE SCALE GENOMIC DNA]</scope>
    <source>
        <strain evidence="2 3">DSM 10317</strain>
    </source>
</reference>
<dbReference type="Gene3D" id="2.30.110.10">
    <property type="entry name" value="Electron Transport, Fmn-binding Protein, Chain A"/>
    <property type="match status" value="1"/>
</dbReference>
<dbReference type="Pfam" id="PF01243">
    <property type="entry name" value="PNPOx_N"/>
    <property type="match status" value="1"/>
</dbReference>
<dbReference type="RefSeq" id="WP_090162622.1">
    <property type="nucleotide sequence ID" value="NZ_FMWK01000007.1"/>
</dbReference>
<evidence type="ECO:0000259" key="1">
    <source>
        <dbReference type="Pfam" id="PF01243"/>
    </source>
</evidence>
<evidence type="ECO:0000313" key="2">
    <source>
        <dbReference type="EMBL" id="SCZ79113.1"/>
    </source>
</evidence>
<gene>
    <name evidence="2" type="ORF">SAMN02910350_01617</name>
</gene>
<proteinExistence type="predicted"/>
<dbReference type="Proteomes" id="UP000199428">
    <property type="component" value="Unassembled WGS sequence"/>
</dbReference>
<accession>A0A1G5RYI1</accession>
<name>A0A1G5RYI1_PSEXY</name>
<dbReference type="InterPro" id="IPR012349">
    <property type="entry name" value="Split_barrel_FMN-bd"/>
</dbReference>
<dbReference type="SUPFAM" id="SSF50475">
    <property type="entry name" value="FMN-binding split barrel"/>
    <property type="match status" value="1"/>
</dbReference>
<organism evidence="2 3">
    <name type="scientific">Pseudobutyrivibrio xylanivorans</name>
    <dbReference type="NCBI Taxonomy" id="185007"/>
    <lineage>
        <taxon>Bacteria</taxon>
        <taxon>Bacillati</taxon>
        <taxon>Bacillota</taxon>
        <taxon>Clostridia</taxon>
        <taxon>Lachnospirales</taxon>
        <taxon>Lachnospiraceae</taxon>
        <taxon>Pseudobutyrivibrio</taxon>
    </lineage>
</organism>
<protein>
    <submittedName>
        <fullName evidence="2">Uncharacterized protein, pyridoxamine 5'-phosphate oxidase (PNPOx-like) family</fullName>
    </submittedName>
</protein>
<dbReference type="AlphaFoldDB" id="A0A1G5RYI1"/>
<evidence type="ECO:0000313" key="3">
    <source>
        <dbReference type="Proteomes" id="UP000199428"/>
    </source>
</evidence>
<dbReference type="EMBL" id="FMWK01000007">
    <property type="protein sequence ID" value="SCZ79113.1"/>
    <property type="molecule type" value="Genomic_DNA"/>
</dbReference>